<dbReference type="EMBL" id="WTPW01000020">
    <property type="protein sequence ID" value="KAF0558594.1"/>
    <property type="molecule type" value="Genomic_DNA"/>
</dbReference>
<gene>
    <name evidence="1" type="ORF">F8M41_008516</name>
</gene>
<evidence type="ECO:0000313" key="1">
    <source>
        <dbReference type="EMBL" id="KAF0558594.1"/>
    </source>
</evidence>
<evidence type="ECO:0000313" key="2">
    <source>
        <dbReference type="Proteomes" id="UP000439903"/>
    </source>
</evidence>
<sequence>MPTRPILQKTSIMTSQHHLILDLFLFLFKLDNKPISHYYGYRDKDDHSLDSYMWYSTGDDDCSDNNYDP</sequence>
<dbReference type="Proteomes" id="UP000439903">
    <property type="component" value="Unassembled WGS sequence"/>
</dbReference>
<name>A0A8H4B464_GIGMA</name>
<accession>A0A8H4B464</accession>
<organism evidence="1 2">
    <name type="scientific">Gigaspora margarita</name>
    <dbReference type="NCBI Taxonomy" id="4874"/>
    <lineage>
        <taxon>Eukaryota</taxon>
        <taxon>Fungi</taxon>
        <taxon>Fungi incertae sedis</taxon>
        <taxon>Mucoromycota</taxon>
        <taxon>Glomeromycotina</taxon>
        <taxon>Glomeromycetes</taxon>
        <taxon>Diversisporales</taxon>
        <taxon>Gigasporaceae</taxon>
        <taxon>Gigaspora</taxon>
    </lineage>
</organism>
<dbReference type="OrthoDB" id="2431704at2759"/>
<reference evidence="1 2" key="1">
    <citation type="journal article" date="2019" name="Environ. Microbiol.">
        <title>At the nexus of three kingdoms: the genome of the mycorrhizal fungus Gigaspora margarita provides insights into plant, endobacterial and fungal interactions.</title>
        <authorList>
            <person name="Venice F."/>
            <person name="Ghignone S."/>
            <person name="Salvioli di Fossalunga A."/>
            <person name="Amselem J."/>
            <person name="Novero M."/>
            <person name="Xianan X."/>
            <person name="Sedzielewska Toro K."/>
            <person name="Morin E."/>
            <person name="Lipzen A."/>
            <person name="Grigoriev I.V."/>
            <person name="Henrissat B."/>
            <person name="Martin F.M."/>
            <person name="Bonfante P."/>
        </authorList>
    </citation>
    <scope>NUCLEOTIDE SEQUENCE [LARGE SCALE GENOMIC DNA]</scope>
    <source>
        <strain evidence="1 2">BEG34</strain>
    </source>
</reference>
<proteinExistence type="predicted"/>
<dbReference type="AlphaFoldDB" id="A0A8H4B464"/>
<keyword evidence="2" id="KW-1185">Reference proteome</keyword>
<protein>
    <submittedName>
        <fullName evidence="1">Uncharacterized protein</fullName>
    </submittedName>
</protein>
<comment type="caution">
    <text evidence="1">The sequence shown here is derived from an EMBL/GenBank/DDBJ whole genome shotgun (WGS) entry which is preliminary data.</text>
</comment>